<feature type="region of interest" description="Disordered" evidence="1">
    <location>
        <begin position="34"/>
        <end position="57"/>
    </location>
</feature>
<organism evidence="3 4">
    <name type="scientific">Tetrapyrgos nigripes</name>
    <dbReference type="NCBI Taxonomy" id="182062"/>
    <lineage>
        <taxon>Eukaryota</taxon>
        <taxon>Fungi</taxon>
        <taxon>Dikarya</taxon>
        <taxon>Basidiomycota</taxon>
        <taxon>Agaricomycotina</taxon>
        <taxon>Agaricomycetes</taxon>
        <taxon>Agaricomycetidae</taxon>
        <taxon>Agaricales</taxon>
        <taxon>Marasmiineae</taxon>
        <taxon>Marasmiaceae</taxon>
        <taxon>Tetrapyrgos</taxon>
    </lineage>
</organism>
<accession>A0A8H5G2X3</accession>
<evidence type="ECO:0000256" key="2">
    <source>
        <dbReference type="SAM" id="SignalP"/>
    </source>
</evidence>
<keyword evidence="2" id="KW-0732">Signal</keyword>
<comment type="caution">
    <text evidence="3">The sequence shown here is derived from an EMBL/GenBank/DDBJ whole genome shotgun (WGS) entry which is preliminary data.</text>
</comment>
<feature type="compositionally biased region" description="Polar residues" evidence="1">
    <location>
        <begin position="36"/>
        <end position="47"/>
    </location>
</feature>
<protein>
    <submittedName>
        <fullName evidence="3">Uncharacterized protein</fullName>
    </submittedName>
</protein>
<name>A0A8H5G2X3_9AGAR</name>
<reference evidence="3 4" key="1">
    <citation type="journal article" date="2020" name="ISME J.">
        <title>Uncovering the hidden diversity of litter-decomposition mechanisms in mushroom-forming fungi.</title>
        <authorList>
            <person name="Floudas D."/>
            <person name="Bentzer J."/>
            <person name="Ahren D."/>
            <person name="Johansson T."/>
            <person name="Persson P."/>
            <person name="Tunlid A."/>
        </authorList>
    </citation>
    <scope>NUCLEOTIDE SEQUENCE [LARGE SCALE GENOMIC DNA]</scope>
    <source>
        <strain evidence="3 4">CBS 291.85</strain>
    </source>
</reference>
<sequence>MFLPFKLLSILFLSGLLSSATIGVTGRALEQGLGATPTSLQDDTNQRPAAANPADLKFRPDVGMTNQNYERCIICDPEGVVCRPCFDAAPAPTTADSPDDA</sequence>
<keyword evidence="4" id="KW-1185">Reference proteome</keyword>
<feature type="signal peptide" evidence="2">
    <location>
        <begin position="1"/>
        <end position="19"/>
    </location>
</feature>
<dbReference type="AlphaFoldDB" id="A0A8H5G2X3"/>
<evidence type="ECO:0000256" key="1">
    <source>
        <dbReference type="SAM" id="MobiDB-lite"/>
    </source>
</evidence>
<evidence type="ECO:0000313" key="4">
    <source>
        <dbReference type="Proteomes" id="UP000559256"/>
    </source>
</evidence>
<evidence type="ECO:0000313" key="3">
    <source>
        <dbReference type="EMBL" id="KAF5357360.1"/>
    </source>
</evidence>
<dbReference type="EMBL" id="JAACJM010000052">
    <property type="protein sequence ID" value="KAF5357360.1"/>
    <property type="molecule type" value="Genomic_DNA"/>
</dbReference>
<proteinExistence type="predicted"/>
<dbReference type="Proteomes" id="UP000559256">
    <property type="component" value="Unassembled WGS sequence"/>
</dbReference>
<feature type="chain" id="PRO_5034370332" evidence="2">
    <location>
        <begin position="20"/>
        <end position="101"/>
    </location>
</feature>
<gene>
    <name evidence="3" type="ORF">D9758_005826</name>
</gene>